<dbReference type="STRING" id="1095630.A0A2J6TCH5"/>
<organism evidence="2 3">
    <name type="scientific">Hyaloscypha bicolor E</name>
    <dbReference type="NCBI Taxonomy" id="1095630"/>
    <lineage>
        <taxon>Eukaryota</taxon>
        <taxon>Fungi</taxon>
        <taxon>Dikarya</taxon>
        <taxon>Ascomycota</taxon>
        <taxon>Pezizomycotina</taxon>
        <taxon>Leotiomycetes</taxon>
        <taxon>Helotiales</taxon>
        <taxon>Hyaloscyphaceae</taxon>
        <taxon>Hyaloscypha</taxon>
        <taxon>Hyaloscypha bicolor</taxon>
    </lineage>
</organism>
<dbReference type="OrthoDB" id="3511947at2759"/>
<dbReference type="EMBL" id="KZ613788">
    <property type="protein sequence ID" value="PMD60668.1"/>
    <property type="molecule type" value="Genomic_DNA"/>
</dbReference>
<accession>A0A2J6TCH5</accession>
<evidence type="ECO:0000313" key="2">
    <source>
        <dbReference type="EMBL" id="PMD60668.1"/>
    </source>
</evidence>
<dbReference type="Proteomes" id="UP000235371">
    <property type="component" value="Unassembled WGS sequence"/>
</dbReference>
<proteinExistence type="predicted"/>
<feature type="domain" description="T6SS Phospholipase effector Tle1-like catalytic" evidence="1">
    <location>
        <begin position="52"/>
        <end position="335"/>
    </location>
</feature>
<name>A0A2J6TCH5_9HELO</name>
<dbReference type="InterPro" id="IPR029058">
    <property type="entry name" value="AB_hydrolase_fold"/>
</dbReference>
<reference evidence="2 3" key="1">
    <citation type="submission" date="2016-04" db="EMBL/GenBank/DDBJ databases">
        <title>A degradative enzymes factory behind the ericoid mycorrhizal symbiosis.</title>
        <authorList>
            <consortium name="DOE Joint Genome Institute"/>
            <person name="Martino E."/>
            <person name="Morin E."/>
            <person name="Grelet G."/>
            <person name="Kuo A."/>
            <person name="Kohler A."/>
            <person name="Daghino S."/>
            <person name="Barry K."/>
            <person name="Choi C."/>
            <person name="Cichocki N."/>
            <person name="Clum A."/>
            <person name="Copeland A."/>
            <person name="Hainaut M."/>
            <person name="Haridas S."/>
            <person name="Labutti K."/>
            <person name="Lindquist E."/>
            <person name="Lipzen A."/>
            <person name="Khouja H.-R."/>
            <person name="Murat C."/>
            <person name="Ohm R."/>
            <person name="Olson A."/>
            <person name="Spatafora J."/>
            <person name="Veneault-Fourrey C."/>
            <person name="Henrissat B."/>
            <person name="Grigoriev I."/>
            <person name="Martin F."/>
            <person name="Perotto S."/>
        </authorList>
    </citation>
    <scope>NUCLEOTIDE SEQUENCE [LARGE SCALE GENOMIC DNA]</scope>
    <source>
        <strain evidence="2 3">E</strain>
    </source>
</reference>
<dbReference type="RefSeq" id="XP_024737572.1">
    <property type="nucleotide sequence ID" value="XM_024886775.1"/>
</dbReference>
<dbReference type="SUPFAM" id="SSF53474">
    <property type="entry name" value="alpha/beta-Hydrolases"/>
    <property type="match status" value="1"/>
</dbReference>
<sequence length="487" mass="54390">MLFFSSRLLRSLPRSPSRFLLLRFAIFHTPQRTSPFFACRAFTMAAANRHPKRLIVGCDGTWQSADTGPPEDPTNVINFLRALNHNAMGDRKEQIIFYQAGVATGGVLPIQKALAGGMGLGLEENAEDAYSFIAHNYVEGDEIFIVGFSRGAYTARFVAGLLGILGVLSRVGMRHFKPIIEIYKAAQDSTEFNTKLQAYKTNQKTPMVASDYCVTNENVNIKAVACWETVGAMGVPDNTLAKLLKLNAKWDFLDTQLPLRIEFAFQSLGLDEHRSSFSPTLWWLNPNATWENSFDHRIIKPELIQCWFPGHHSDVGGGNPDQKIQNITLAWMIDQFASRGLLDFNTPFVQNILSVTQDNKDPNWNGNKDPFGDGALSVVWRLLGSKTRTPGQYPIPTVNTIGSVTNEVMHFTVREKMEQVAKPGASPPLPLPSPALAGFEYDERAKRWVWNKGKAGSFEMPEFKLPPSDSMQNWLCGDWLKSQDAES</sequence>
<protein>
    <recommendedName>
        <fullName evidence="1">T6SS Phospholipase effector Tle1-like catalytic domain-containing protein</fullName>
    </recommendedName>
</protein>
<evidence type="ECO:0000313" key="3">
    <source>
        <dbReference type="Proteomes" id="UP000235371"/>
    </source>
</evidence>
<dbReference type="PANTHER" id="PTHR33840:SF1">
    <property type="entry name" value="TLE1 PHOSPHOLIPASE DOMAIN-CONTAINING PROTEIN"/>
    <property type="match status" value="1"/>
</dbReference>
<gene>
    <name evidence="2" type="ORF">K444DRAFT_663049</name>
</gene>
<keyword evidence="3" id="KW-1185">Reference proteome</keyword>
<dbReference type="AlphaFoldDB" id="A0A2J6TCH5"/>
<dbReference type="InParanoid" id="A0A2J6TCH5"/>
<evidence type="ECO:0000259" key="1">
    <source>
        <dbReference type="Pfam" id="PF09994"/>
    </source>
</evidence>
<dbReference type="GeneID" id="36594852"/>
<dbReference type="InterPro" id="IPR018712">
    <property type="entry name" value="Tle1-like_cat"/>
</dbReference>
<dbReference type="PANTHER" id="PTHR33840">
    <property type="match status" value="1"/>
</dbReference>
<dbReference type="Pfam" id="PF09994">
    <property type="entry name" value="T6SS_Tle1-like_cat"/>
    <property type="match status" value="1"/>
</dbReference>